<dbReference type="HOGENOM" id="CLU_005379_2_2_2"/>
<feature type="domain" description="Bacterial type II secretion system protein E" evidence="2">
    <location>
        <begin position="169"/>
        <end position="415"/>
    </location>
</feature>
<dbReference type="OrthoDB" id="33500at2157"/>
<evidence type="ECO:0000313" key="3">
    <source>
        <dbReference type="EMBL" id="AKB86138.1"/>
    </source>
</evidence>
<dbReference type="Gene3D" id="1.10.390.40">
    <property type="match status" value="1"/>
</dbReference>
<dbReference type="InterPro" id="IPR050921">
    <property type="entry name" value="T4SS_GSP_E_ATPase"/>
</dbReference>
<reference evidence="3 4" key="1">
    <citation type="submission" date="2014-07" db="EMBL/GenBank/DDBJ databases">
        <title>Methanogenic archaea and the global carbon cycle.</title>
        <authorList>
            <person name="Henriksen J.R."/>
            <person name="Luke J."/>
            <person name="Reinhart S."/>
            <person name="Benedict M.N."/>
            <person name="Youngblut N.D."/>
            <person name="Metcalf M.E."/>
            <person name="Whitaker R.J."/>
            <person name="Metcalf W.W."/>
        </authorList>
    </citation>
    <scope>NUCLEOTIDE SEQUENCE [LARGE SCALE GENOMIC DNA]</scope>
    <source>
        <strain evidence="3 4">MM1</strain>
    </source>
</reference>
<dbReference type="SUPFAM" id="SSF52540">
    <property type="entry name" value="P-loop containing nucleoside triphosphate hydrolases"/>
    <property type="match status" value="1"/>
</dbReference>
<dbReference type="Proteomes" id="UP000033048">
    <property type="component" value="Chromosome"/>
</dbReference>
<dbReference type="InterPro" id="IPR001482">
    <property type="entry name" value="T2SS/T4SS_dom"/>
</dbReference>
<dbReference type="AlphaFoldDB" id="A0A0E3STJ6"/>
<dbReference type="PANTHER" id="PTHR30486:SF14">
    <property type="entry name" value="FLAGELLA ACCESSORY PROTEIN I"/>
    <property type="match status" value="1"/>
</dbReference>
<dbReference type="Gene3D" id="3.30.450.370">
    <property type="match status" value="1"/>
</dbReference>
<name>A0A0E3STJ6_METMT</name>
<keyword evidence="4" id="KW-1185">Reference proteome</keyword>
<organism evidence="3 4">
    <name type="scientific">Methanococcoides methylutens MM1</name>
    <dbReference type="NCBI Taxonomy" id="1434104"/>
    <lineage>
        <taxon>Archaea</taxon>
        <taxon>Methanobacteriati</taxon>
        <taxon>Methanobacteriota</taxon>
        <taxon>Stenosarchaea group</taxon>
        <taxon>Methanomicrobia</taxon>
        <taxon>Methanosarcinales</taxon>
        <taxon>Methanosarcinaceae</taxon>
        <taxon>Methanococcoides</taxon>
    </lineage>
</organism>
<dbReference type="KEGG" id="mmet:MCMEM_2085"/>
<evidence type="ECO:0000256" key="1">
    <source>
        <dbReference type="ARBA" id="ARBA00006611"/>
    </source>
</evidence>
<dbReference type="Pfam" id="PF00437">
    <property type="entry name" value="T2SSE"/>
    <property type="match status" value="1"/>
</dbReference>
<dbReference type="EMBL" id="CP009518">
    <property type="protein sequence ID" value="AKB86138.1"/>
    <property type="molecule type" value="Genomic_DNA"/>
</dbReference>
<sequence>MEAEYQKALQRNPHLGVYIQDFVNRTGNNPEFVTSLSKDIQDDEYINLLLPVGDPVFIHLYGTPEMGEIGYYTIEPPLNDIEKAKYNAIMDIILERSASEPVPKNEEKLKELIAKLLNEAVDIGAGGQISSDEKVSIIEKLIPTQKKIPVTQQEFNNLQYHIERNIIGSGPIEPIIRDPHLEDIHSIGVAGVFIVHKILGMMKTDLSFGNEEGLDHWLRSMSERIGRPVSDARPIADGALPDGSRINIIYSLDVSKRGSSFTMRKFSEVPVSIIELIMWGAISCEMGAYMWMCLENGMSVFFSGETASGKTTMLNACLAFVNPKSKIFTAEDTAEVQPPQPVWQQLITREDGPPDSRVDTFALLKAALRSRPNYIIVGEIRGEEGAVAFQGMQTGHPVMATFHASAVTKMIQRLTGDPINVPVTFIDNLNVAMILQAVYRKGKFLRRCLAIEEIEGYYEDAGGVVTRAVFQWDPDTDTHNFRGLNNSFILENKIATKLGYEDKRQIYSDLMLRARILEEMKERGIKDYYDVLEIVTNFYKYGVEGLPFAI</sequence>
<accession>A0A0E3STJ6</accession>
<dbReference type="GO" id="GO:0016887">
    <property type="term" value="F:ATP hydrolysis activity"/>
    <property type="evidence" value="ECO:0007669"/>
    <property type="project" value="InterPro"/>
</dbReference>
<dbReference type="InterPro" id="IPR027417">
    <property type="entry name" value="P-loop_NTPase"/>
</dbReference>
<dbReference type="STRING" id="1434104.MCMEM_2085"/>
<dbReference type="RefSeq" id="WP_048206144.1">
    <property type="nucleotide sequence ID" value="NZ_CP009518.1"/>
</dbReference>
<dbReference type="CDD" id="cd01130">
    <property type="entry name" value="VirB11-like_ATPase"/>
    <property type="match status" value="1"/>
</dbReference>
<evidence type="ECO:0000259" key="2">
    <source>
        <dbReference type="Pfam" id="PF00437"/>
    </source>
</evidence>
<keyword evidence="3" id="KW-0966">Cell projection</keyword>
<evidence type="ECO:0000313" key="4">
    <source>
        <dbReference type="Proteomes" id="UP000033048"/>
    </source>
</evidence>
<protein>
    <submittedName>
        <fullName evidence="3">Flagella-related protein FlaI</fullName>
    </submittedName>
</protein>
<dbReference type="PATRIC" id="fig|1434104.5.peg.2272"/>
<dbReference type="PANTHER" id="PTHR30486">
    <property type="entry name" value="TWITCHING MOTILITY PROTEIN PILT"/>
    <property type="match status" value="1"/>
</dbReference>
<gene>
    <name evidence="3" type="ORF">MCMEM_2085</name>
</gene>
<dbReference type="GeneID" id="24894675"/>
<dbReference type="Gene3D" id="3.40.50.300">
    <property type="entry name" value="P-loop containing nucleotide triphosphate hydrolases"/>
    <property type="match status" value="1"/>
</dbReference>
<comment type="similarity">
    <text evidence="1">Belongs to the GSP E family.</text>
</comment>
<dbReference type="FunFam" id="3.40.50.300:FF:002252">
    <property type="entry name" value="Type IV secretion system protein"/>
    <property type="match status" value="1"/>
</dbReference>
<keyword evidence="3" id="KW-0282">Flagellum</keyword>
<keyword evidence="3" id="KW-0969">Cilium</keyword>
<proteinExistence type="inferred from homology"/>